<evidence type="ECO:0000313" key="10">
    <source>
        <dbReference type="RefSeq" id="XP_034236483.1"/>
    </source>
</evidence>
<evidence type="ECO:0000256" key="3">
    <source>
        <dbReference type="ARBA" id="ARBA00022801"/>
    </source>
</evidence>
<dbReference type="InterPro" id="IPR006578">
    <property type="entry name" value="MADF-dom"/>
</dbReference>
<dbReference type="GeneID" id="117642408"/>
<feature type="domain" description="MADF" evidence="7">
    <location>
        <begin position="25"/>
        <end position="115"/>
    </location>
</feature>
<name>A0A6P8YA31_THRPL</name>
<dbReference type="Pfam" id="PF10545">
    <property type="entry name" value="MADF_DNA_bdg"/>
    <property type="match status" value="1"/>
</dbReference>
<dbReference type="PROSITE" id="PS50600">
    <property type="entry name" value="ULP_PROTEASE"/>
    <property type="match status" value="1"/>
</dbReference>
<dbReference type="SMART" id="SM00595">
    <property type="entry name" value="MADF"/>
    <property type="match status" value="1"/>
</dbReference>
<comment type="similarity">
    <text evidence="1">Belongs to the peptidase C48 family.</text>
</comment>
<comment type="subcellular location">
    <subcellularLocation>
        <location evidence="5">Nucleus</location>
    </subcellularLocation>
</comment>
<evidence type="ECO:0000313" key="9">
    <source>
        <dbReference type="Proteomes" id="UP000515158"/>
    </source>
</evidence>
<dbReference type="PROSITE" id="PS51029">
    <property type="entry name" value="MADF"/>
    <property type="match status" value="1"/>
</dbReference>
<dbReference type="OrthoDB" id="1939479at2759"/>
<evidence type="ECO:0000259" key="7">
    <source>
        <dbReference type="PROSITE" id="PS51029"/>
    </source>
</evidence>
<dbReference type="SUPFAM" id="SSF54001">
    <property type="entry name" value="Cysteine proteinases"/>
    <property type="match status" value="1"/>
</dbReference>
<sequence length="589" mass="67068">METDSSAASEGRQKRAPKRYLNSPSLIAVVQHHPVLWNPNLPNYHISSARTAAWEAVSSRFLDSSPQECSEKWQSLKKALATSKRRQPKSGAAASKKSKPYLYAKNMSFLEGCVINDRQDSSLLPVHSDDDSISIASTNAMEYSMIQQDSDDMKRRGLFLSRVQSNSQSIHSASTLLDGNVDQNEKVEKYLASAASSPTSCFDQTLDLKTVKKNPTKMNKDEANKENVVPAKKQKKIVPKKIVKASKVVPQKLVDFDSEEEELQDEDIQDEKISKKVARQRELESRREQQCLSIRRKIQASNRHPLHPINSQEVANNNLDAIVIKELTKRDDAATYFALSLVDYLRELRPVTLIDTKVKFLEIIKGARLKEECRQNADKEDDIDTLLNCSEDKIVIRKFELCVKVGDLKTLSPGGWLNDMVVDFYFKLIQNECNSVYAFTAFFFPKLSACGYDDVSDWTKKVDIFAYDLLMVPVFLHGNHWALAVIDNVNHQIRYYDSLNGPHNVASNILLQYLDLEMLMKKDAIFERNAWTTIKMENIPMQTNGYDCGMFVCMFGEYEGRRATVDFTQDDMVTLRRKVMRSIAIGRLV</sequence>
<keyword evidence="9" id="KW-1185">Reference proteome</keyword>
<dbReference type="InterPro" id="IPR003653">
    <property type="entry name" value="Peptidase_C48_C"/>
</dbReference>
<dbReference type="InterPro" id="IPR038765">
    <property type="entry name" value="Papain-like_cys_pep_sf"/>
</dbReference>
<evidence type="ECO:0000256" key="2">
    <source>
        <dbReference type="ARBA" id="ARBA00022670"/>
    </source>
</evidence>
<accession>A0A6P8YA31</accession>
<proteinExistence type="inferred from homology"/>
<keyword evidence="5" id="KW-0539">Nucleus</keyword>
<protein>
    <submittedName>
        <fullName evidence="10">Ubiquitin-like-specific protease 1</fullName>
    </submittedName>
</protein>
<gene>
    <name evidence="10" type="primary">LOC117642408</name>
</gene>
<dbReference type="GO" id="GO:0006508">
    <property type="term" value="P:proteolysis"/>
    <property type="evidence" value="ECO:0007669"/>
    <property type="project" value="UniProtKB-KW"/>
</dbReference>
<feature type="domain" description="BESS" evidence="8">
    <location>
        <begin position="331"/>
        <end position="370"/>
    </location>
</feature>
<evidence type="ECO:0000259" key="6">
    <source>
        <dbReference type="PROSITE" id="PS50600"/>
    </source>
</evidence>
<dbReference type="InParanoid" id="A0A6P8YA31"/>
<keyword evidence="4" id="KW-0788">Thiol protease</keyword>
<evidence type="ECO:0000256" key="5">
    <source>
        <dbReference type="PROSITE-ProRule" id="PRU00371"/>
    </source>
</evidence>
<dbReference type="PANTHER" id="PTHR12606">
    <property type="entry name" value="SENTRIN/SUMO-SPECIFIC PROTEASE"/>
    <property type="match status" value="1"/>
</dbReference>
<dbReference type="RefSeq" id="XP_034236483.1">
    <property type="nucleotide sequence ID" value="XM_034380592.1"/>
</dbReference>
<keyword evidence="2 10" id="KW-0645">Protease</keyword>
<dbReference type="InterPro" id="IPR004210">
    <property type="entry name" value="BESS_motif"/>
</dbReference>
<organism evidence="10">
    <name type="scientific">Thrips palmi</name>
    <name type="common">Melon thrips</name>
    <dbReference type="NCBI Taxonomy" id="161013"/>
    <lineage>
        <taxon>Eukaryota</taxon>
        <taxon>Metazoa</taxon>
        <taxon>Ecdysozoa</taxon>
        <taxon>Arthropoda</taxon>
        <taxon>Hexapoda</taxon>
        <taxon>Insecta</taxon>
        <taxon>Pterygota</taxon>
        <taxon>Neoptera</taxon>
        <taxon>Paraneoptera</taxon>
        <taxon>Thysanoptera</taxon>
        <taxon>Terebrantia</taxon>
        <taxon>Thripoidea</taxon>
        <taxon>Thripidae</taxon>
        <taxon>Thrips</taxon>
    </lineage>
</organism>
<dbReference type="PANTHER" id="PTHR12606:SF141">
    <property type="entry name" value="GH15225P-RELATED"/>
    <property type="match status" value="1"/>
</dbReference>
<dbReference type="Proteomes" id="UP000515158">
    <property type="component" value="Unplaced"/>
</dbReference>
<feature type="domain" description="Ubiquitin-like protease family profile" evidence="6">
    <location>
        <begin position="401"/>
        <end position="559"/>
    </location>
</feature>
<dbReference type="AlphaFoldDB" id="A0A6P8YA31"/>
<dbReference type="PROSITE" id="PS51031">
    <property type="entry name" value="BESS"/>
    <property type="match status" value="1"/>
</dbReference>
<dbReference type="GO" id="GO:0003677">
    <property type="term" value="F:DNA binding"/>
    <property type="evidence" value="ECO:0007669"/>
    <property type="project" value="InterPro"/>
</dbReference>
<dbReference type="GO" id="GO:0016929">
    <property type="term" value="F:deSUMOylase activity"/>
    <property type="evidence" value="ECO:0007669"/>
    <property type="project" value="TreeGrafter"/>
</dbReference>
<evidence type="ECO:0000259" key="8">
    <source>
        <dbReference type="PROSITE" id="PS51031"/>
    </source>
</evidence>
<dbReference type="GO" id="GO:0005634">
    <property type="term" value="C:nucleus"/>
    <property type="evidence" value="ECO:0007669"/>
    <property type="project" value="UniProtKB-SubCell"/>
</dbReference>
<dbReference type="GO" id="GO:0016926">
    <property type="term" value="P:protein desumoylation"/>
    <property type="evidence" value="ECO:0007669"/>
    <property type="project" value="TreeGrafter"/>
</dbReference>
<keyword evidence="3" id="KW-0378">Hydrolase</keyword>
<evidence type="ECO:0000256" key="1">
    <source>
        <dbReference type="ARBA" id="ARBA00005234"/>
    </source>
</evidence>
<dbReference type="KEGG" id="tpal:117642408"/>
<reference evidence="10" key="1">
    <citation type="submission" date="2025-08" db="UniProtKB">
        <authorList>
            <consortium name="RefSeq"/>
        </authorList>
    </citation>
    <scope>IDENTIFICATION</scope>
    <source>
        <tissue evidence="10">Total insect</tissue>
    </source>
</reference>
<dbReference type="Gene3D" id="3.40.395.10">
    <property type="entry name" value="Adenoviral Proteinase, Chain A"/>
    <property type="match status" value="1"/>
</dbReference>
<evidence type="ECO:0000256" key="4">
    <source>
        <dbReference type="ARBA" id="ARBA00022807"/>
    </source>
</evidence>
<dbReference type="Pfam" id="PF02902">
    <property type="entry name" value="Peptidase_C48"/>
    <property type="match status" value="1"/>
</dbReference>